<dbReference type="RefSeq" id="WP_183856061.1">
    <property type="nucleotide sequence ID" value="NZ_JACHOO010000004.1"/>
</dbReference>
<dbReference type="PIRSF" id="PIRSF005261">
    <property type="entry name" value="Heat_shock_Hsp33"/>
    <property type="match status" value="1"/>
</dbReference>
<dbReference type="Gene3D" id="3.55.30.10">
    <property type="entry name" value="Hsp33 domain"/>
    <property type="match status" value="1"/>
</dbReference>
<dbReference type="NCBIfam" id="NF002386">
    <property type="entry name" value="PRK01402.1"/>
    <property type="match status" value="1"/>
</dbReference>
<dbReference type="Proteomes" id="UP000523821">
    <property type="component" value="Unassembled WGS sequence"/>
</dbReference>
<dbReference type="GO" id="GO:0044183">
    <property type="term" value="F:protein folding chaperone"/>
    <property type="evidence" value="ECO:0007669"/>
    <property type="project" value="TreeGrafter"/>
</dbReference>
<comment type="caution">
    <text evidence="6">The sequence shown here is derived from an EMBL/GenBank/DDBJ whole genome shotgun (WGS) entry which is preliminary data.</text>
</comment>
<dbReference type="InterPro" id="IPR000397">
    <property type="entry name" value="Heat_shock_Hsp33"/>
</dbReference>
<gene>
    <name evidence="6" type="ORF">GGQ63_002409</name>
</gene>
<dbReference type="SUPFAM" id="SSF64397">
    <property type="entry name" value="Hsp33 domain"/>
    <property type="match status" value="1"/>
</dbReference>
<organism evidence="6 7">
    <name type="scientific">Prosthecomicrobium pneumaticum</name>
    <dbReference type="NCBI Taxonomy" id="81895"/>
    <lineage>
        <taxon>Bacteria</taxon>
        <taxon>Pseudomonadati</taxon>
        <taxon>Pseudomonadota</taxon>
        <taxon>Alphaproteobacteria</taxon>
        <taxon>Hyphomicrobiales</taxon>
        <taxon>Kaistiaceae</taxon>
        <taxon>Prosthecomicrobium</taxon>
    </lineage>
</organism>
<keyword evidence="2" id="KW-0862">Zinc</keyword>
<protein>
    <submittedName>
        <fullName evidence="6">Molecular chaperone Hsp33</fullName>
    </submittedName>
</protein>
<evidence type="ECO:0000256" key="2">
    <source>
        <dbReference type="ARBA" id="ARBA00022833"/>
    </source>
</evidence>
<dbReference type="PANTHER" id="PTHR30111">
    <property type="entry name" value="33 KDA CHAPERONIN"/>
    <property type="match status" value="1"/>
</dbReference>
<dbReference type="GO" id="GO:0005737">
    <property type="term" value="C:cytoplasm"/>
    <property type="evidence" value="ECO:0007669"/>
    <property type="project" value="InterPro"/>
</dbReference>
<reference evidence="6 7" key="1">
    <citation type="submission" date="2020-08" db="EMBL/GenBank/DDBJ databases">
        <title>Genomic Encyclopedia of Type Strains, Phase IV (KMG-IV): sequencing the most valuable type-strain genomes for metagenomic binning, comparative biology and taxonomic classification.</title>
        <authorList>
            <person name="Goeker M."/>
        </authorList>
    </citation>
    <scope>NUCLEOTIDE SEQUENCE [LARGE SCALE GENOMIC DNA]</scope>
    <source>
        <strain evidence="6 7">DSM 16268</strain>
    </source>
</reference>
<dbReference type="AlphaFoldDB" id="A0A7W9FMF6"/>
<keyword evidence="1" id="KW-0963">Cytoplasm</keyword>
<evidence type="ECO:0000313" key="6">
    <source>
        <dbReference type="EMBL" id="MBB5753343.1"/>
    </source>
</evidence>
<sequence length="332" mass="35924">MSERLEPSESYGVHLAGDDAVVPFQVDALDLRGRTVQMGPAIDAMLARHDYPPAVSKLLAEAIVLTVLLGSSLKFEGQFLLQTQTDGPVDMLVVDFRTPGDLRAYARFDKARVAAMAAGADPSALLGTGILAMTIDQGPHTSRYQGIVALEGGTLEDVAHAYFAQSEQIPTLVRLAVAELYTRGETGAARHGWRAGGLLVQFLPDAPERIAHRDISGGDAPEGVEMPGGDEDDAWVEAQSLVGTIEDHELIDPDVPVERLLYRLFHERGVRVYDPTPVRDQCSCSRERIAGVLRSFTAEEIEESIEDGAITVTCEFCGTRYGFDPAEFRAAG</sequence>
<proteinExistence type="predicted"/>
<keyword evidence="3" id="KW-1015">Disulfide bond</keyword>
<dbReference type="Pfam" id="PF01430">
    <property type="entry name" value="HSP33"/>
    <property type="match status" value="1"/>
</dbReference>
<evidence type="ECO:0000313" key="7">
    <source>
        <dbReference type="Proteomes" id="UP000523821"/>
    </source>
</evidence>
<accession>A0A7W9FMF6</accession>
<dbReference type="PANTHER" id="PTHR30111:SF1">
    <property type="entry name" value="33 KDA CHAPERONIN"/>
    <property type="match status" value="1"/>
</dbReference>
<dbReference type="CDD" id="cd00498">
    <property type="entry name" value="Hsp33"/>
    <property type="match status" value="1"/>
</dbReference>
<keyword evidence="7" id="KW-1185">Reference proteome</keyword>
<evidence type="ECO:0000256" key="1">
    <source>
        <dbReference type="ARBA" id="ARBA00022490"/>
    </source>
</evidence>
<dbReference type="InterPro" id="IPR023212">
    <property type="entry name" value="Hsp33_helix_hairpin_bin_dom_sf"/>
</dbReference>
<keyword evidence="5" id="KW-0676">Redox-active center</keyword>
<dbReference type="Gene3D" id="3.90.1280.10">
    <property type="entry name" value="HSP33 redox switch-like"/>
    <property type="match status" value="1"/>
</dbReference>
<dbReference type="EMBL" id="JACHOO010000004">
    <property type="protein sequence ID" value="MBB5753343.1"/>
    <property type="molecule type" value="Genomic_DNA"/>
</dbReference>
<name>A0A7W9FMF6_9HYPH</name>
<dbReference type="SUPFAM" id="SSF118352">
    <property type="entry name" value="HSP33 redox switch-like"/>
    <property type="match status" value="1"/>
</dbReference>
<evidence type="ECO:0000256" key="3">
    <source>
        <dbReference type="ARBA" id="ARBA00023157"/>
    </source>
</evidence>
<dbReference type="Gene3D" id="1.10.287.480">
    <property type="entry name" value="helix hairpin bin"/>
    <property type="match status" value="1"/>
</dbReference>
<dbReference type="InterPro" id="IPR016153">
    <property type="entry name" value="Heat_shock_Hsp33_N"/>
</dbReference>
<dbReference type="GO" id="GO:0051082">
    <property type="term" value="F:unfolded protein binding"/>
    <property type="evidence" value="ECO:0007669"/>
    <property type="project" value="InterPro"/>
</dbReference>
<dbReference type="InterPro" id="IPR016154">
    <property type="entry name" value="Heat_shock_Hsp33_C"/>
</dbReference>
<dbReference type="GO" id="GO:0042026">
    <property type="term" value="P:protein refolding"/>
    <property type="evidence" value="ECO:0007669"/>
    <property type="project" value="TreeGrafter"/>
</dbReference>
<keyword evidence="4" id="KW-0143">Chaperone</keyword>
<evidence type="ECO:0000256" key="5">
    <source>
        <dbReference type="ARBA" id="ARBA00023284"/>
    </source>
</evidence>
<evidence type="ECO:0000256" key="4">
    <source>
        <dbReference type="ARBA" id="ARBA00023186"/>
    </source>
</evidence>